<evidence type="ECO:0000256" key="4">
    <source>
        <dbReference type="ARBA" id="ARBA00022525"/>
    </source>
</evidence>
<dbReference type="GO" id="GO:0006508">
    <property type="term" value="P:proteolysis"/>
    <property type="evidence" value="ECO:0007669"/>
    <property type="project" value="UniProtKB-KW"/>
</dbReference>
<evidence type="ECO:0000256" key="10">
    <source>
        <dbReference type="ARBA" id="ARBA00023049"/>
    </source>
</evidence>
<dbReference type="CDD" id="cd04818">
    <property type="entry name" value="PA_subtilisin_1"/>
    <property type="match status" value="1"/>
</dbReference>
<evidence type="ECO:0000256" key="2">
    <source>
        <dbReference type="ARBA" id="ARBA00004613"/>
    </source>
</evidence>
<dbReference type="Pfam" id="PF07504">
    <property type="entry name" value="FTP"/>
    <property type="match status" value="1"/>
</dbReference>
<evidence type="ECO:0000256" key="5">
    <source>
        <dbReference type="ARBA" id="ARBA00022670"/>
    </source>
</evidence>
<evidence type="ECO:0000259" key="14">
    <source>
        <dbReference type="Pfam" id="PF07504"/>
    </source>
</evidence>
<evidence type="ECO:0000256" key="12">
    <source>
        <dbReference type="SAM" id="SignalP"/>
    </source>
</evidence>
<reference evidence="15 16" key="1">
    <citation type="submission" date="2018-12" db="EMBL/GenBank/DDBJ databases">
        <authorList>
            <person name="Feng G."/>
            <person name="Zhu H."/>
        </authorList>
    </citation>
    <scope>NUCLEOTIDE SEQUENCE [LARGE SCALE GENOMIC DNA]</scope>
    <source>
        <strain evidence="15 16">LMG 26000</strain>
    </source>
</reference>
<comment type="similarity">
    <text evidence="3">Belongs to the peptidase M36 family.</text>
</comment>
<evidence type="ECO:0000313" key="16">
    <source>
        <dbReference type="Proteomes" id="UP000270291"/>
    </source>
</evidence>
<comment type="subcellular location">
    <subcellularLocation>
        <location evidence="2">Secreted</location>
    </subcellularLocation>
</comment>
<dbReference type="InterPro" id="IPR050371">
    <property type="entry name" value="Fungal_virulence_M36"/>
</dbReference>
<evidence type="ECO:0008006" key="17">
    <source>
        <dbReference type="Google" id="ProtNLM"/>
    </source>
</evidence>
<organism evidence="15 16">
    <name type="scientific">Hymenobacter perfusus</name>
    <dbReference type="NCBI Taxonomy" id="1236770"/>
    <lineage>
        <taxon>Bacteria</taxon>
        <taxon>Pseudomonadati</taxon>
        <taxon>Bacteroidota</taxon>
        <taxon>Cytophagia</taxon>
        <taxon>Cytophagales</taxon>
        <taxon>Hymenobacteraceae</taxon>
        <taxon>Hymenobacter</taxon>
    </lineage>
</organism>
<dbReference type="InterPro" id="IPR027268">
    <property type="entry name" value="Peptidase_M4/M1_CTD_sf"/>
</dbReference>
<comment type="caution">
    <text evidence="15">The sequence shown here is derived from an EMBL/GenBank/DDBJ whole genome shotgun (WGS) entry which is preliminary data.</text>
</comment>
<dbReference type="PANTHER" id="PTHR33478:SF1">
    <property type="entry name" value="EXTRACELLULAR METALLOPROTEINASE MEP"/>
    <property type="match status" value="1"/>
</dbReference>
<dbReference type="Gene3D" id="3.10.450.490">
    <property type="match status" value="1"/>
</dbReference>
<keyword evidence="11" id="KW-0865">Zymogen</keyword>
<dbReference type="RefSeq" id="WP_125436490.1">
    <property type="nucleotide sequence ID" value="NZ_RWIU01000002.1"/>
</dbReference>
<keyword evidence="7 12" id="KW-0732">Signal</keyword>
<evidence type="ECO:0000256" key="6">
    <source>
        <dbReference type="ARBA" id="ARBA00022723"/>
    </source>
</evidence>
<evidence type="ECO:0000256" key="3">
    <source>
        <dbReference type="ARBA" id="ARBA00006006"/>
    </source>
</evidence>
<dbReference type="SUPFAM" id="SSF55486">
    <property type="entry name" value="Metalloproteases ('zincins'), catalytic domain"/>
    <property type="match status" value="1"/>
</dbReference>
<keyword evidence="4" id="KW-0964">Secreted</keyword>
<dbReference type="InterPro" id="IPR046450">
    <property type="entry name" value="PA_dom_sf"/>
</dbReference>
<evidence type="ECO:0000256" key="1">
    <source>
        <dbReference type="ARBA" id="ARBA00001947"/>
    </source>
</evidence>
<keyword evidence="16" id="KW-1185">Reference proteome</keyword>
<evidence type="ECO:0000256" key="8">
    <source>
        <dbReference type="ARBA" id="ARBA00022801"/>
    </source>
</evidence>
<keyword evidence="5" id="KW-0645">Protease</keyword>
<dbReference type="AlphaFoldDB" id="A0A3R9P4Q6"/>
<name>A0A3R9P4Q6_9BACT</name>
<comment type="cofactor">
    <cofactor evidence="1">
        <name>Zn(2+)</name>
        <dbReference type="ChEBI" id="CHEBI:29105"/>
    </cofactor>
</comment>
<protein>
    <recommendedName>
        <fullName evidence="17">T9SS C-terminal target domain-containing protein</fullName>
    </recommendedName>
</protein>
<dbReference type="Pfam" id="PF02225">
    <property type="entry name" value="PA"/>
    <property type="match status" value="1"/>
</dbReference>
<dbReference type="PANTHER" id="PTHR33478">
    <property type="entry name" value="EXTRACELLULAR METALLOPROTEINASE MEP"/>
    <property type="match status" value="1"/>
</dbReference>
<dbReference type="GO" id="GO:0004222">
    <property type="term" value="F:metalloendopeptidase activity"/>
    <property type="evidence" value="ECO:0007669"/>
    <property type="project" value="InterPro"/>
</dbReference>
<dbReference type="Gene3D" id="3.10.170.10">
    <property type="match status" value="1"/>
</dbReference>
<evidence type="ECO:0000256" key="9">
    <source>
        <dbReference type="ARBA" id="ARBA00022833"/>
    </source>
</evidence>
<feature type="signal peptide" evidence="12">
    <location>
        <begin position="1"/>
        <end position="25"/>
    </location>
</feature>
<evidence type="ECO:0000259" key="13">
    <source>
        <dbReference type="Pfam" id="PF02225"/>
    </source>
</evidence>
<sequence>MTQLYSSNWLAAGLLALACASPVHAQNSAASAGTEQAWQSRQQWAGGPITAADMRVSSSHTDAATGLTYVYVQQLHKGIPVYNRVLTLAFKNQQLKHHAGAFVPSRQFTGLLATPALEAATAVNRALAPLAAARLSSPTATSARTGSDQRQTFAAAGVARRDIVASLVWVYDNTQKLHLAWNVNVDLLDSSDWLNIRVDAATGQVLDQDNWTVHETVARTAPAAGSTSAARPAAWQPIGTVGIAAVTPATYYVIPYPQESPGSSRLQTESSPWLKAGGGNNATTHGWHFNGSTDFADTRGNNVWAYDDSLKTNAPGRFAASTGASASSLVFDYVPDFAFSPQLGKNRRAATVNLFYWNNIVHDVLYQYGFTEPAGNFQTDNIGRGGSGQDHVRAEAQDGNGVNNANFSTPPDGASGRMQMFLWSAPASRNLTVTAPAPVAGSYTTVESAFSTSNKLVSVGPVTGDLVFYNDPGNPASHLACTTPSSTTLTGKIALIYRGTCNYTDKVLNAQNAGARAVIMVNNAGAPVAMGGSNNALTIPAVMVSTTDGNLLAAQLTAGATVSLTIGLPAPQLDGDFDNGIVVHEYGHGVSNRLTGGPANASCLGNAEQGGEGWSDYLALMLNTNWQTAQLTDGPTGRAVGTYASGQAPTGGGIRRYPYSTSLSVNPLTYSNVAASPESHAIGEVWCAALWDMTWALIQQQGRIEPNLYTGTSTGGNAIALQLVMQGMKLQPCQPGFLDSRDAILAADSLLYNGRYHCLIWSAFARRGMGASAVQGLSTSATDQTAAFDLPGVRLSKNTELLTGNQFAINISATCECQAQQAPYSIKAQLPADLSYVSSTSGGTLGSNNTVTFANLAFTPGQTRTFQVQAVTAAGKGCNTTTVVNDNRETSTVGGFTPAVLTGSSPWAPSTARAYSGTTSWKAVEPITPSDATLTSAAFTPVDFSLLSFYHYYNTEPSYDGGMVAISTDNGATWIDAAPYFLQNGYNSVFDASTASPDKPCFSGISSTETGAAAFIRTTLNLSSFSGQSIRLRFQAQSDEGTAYEGWYIDDIQVINGCGGIQQVQLFTNANALAGSYQNPIFLTPAGPLSTQQAKNGLLMSAVPTPFGAEGVRLVLSTPVAQPGLVLVLTDATGRLLHRQQLNAVTAGTTTITWPHTATLPAGLYLVQAQFPNGQRMVLRVVRE</sequence>
<accession>A0A3R9P4Q6</accession>
<dbReference type="InterPro" id="IPR003137">
    <property type="entry name" value="PA_domain"/>
</dbReference>
<dbReference type="Gene3D" id="1.10.390.10">
    <property type="entry name" value="Neutral Protease Domain 2"/>
    <property type="match status" value="1"/>
</dbReference>
<dbReference type="EMBL" id="RWIU01000002">
    <property type="protein sequence ID" value="RSK44329.1"/>
    <property type="molecule type" value="Genomic_DNA"/>
</dbReference>
<proteinExistence type="inferred from homology"/>
<keyword evidence="10" id="KW-0482">Metalloprotease</keyword>
<keyword evidence="8" id="KW-0378">Hydrolase</keyword>
<gene>
    <name evidence="15" type="ORF">EI293_07270</name>
</gene>
<dbReference type="InterPro" id="IPR001842">
    <property type="entry name" value="Peptidase_M36"/>
</dbReference>
<dbReference type="Proteomes" id="UP000270291">
    <property type="component" value="Unassembled WGS sequence"/>
</dbReference>
<dbReference type="GO" id="GO:0008270">
    <property type="term" value="F:zinc ion binding"/>
    <property type="evidence" value="ECO:0007669"/>
    <property type="project" value="InterPro"/>
</dbReference>
<feature type="chain" id="PRO_5018789577" description="T9SS C-terminal target domain-containing protein" evidence="12">
    <location>
        <begin position="26"/>
        <end position="1184"/>
    </location>
</feature>
<dbReference type="Gene3D" id="2.60.120.260">
    <property type="entry name" value="Galactose-binding domain-like"/>
    <property type="match status" value="1"/>
</dbReference>
<feature type="domain" description="PA" evidence="13">
    <location>
        <begin position="462"/>
        <end position="552"/>
    </location>
</feature>
<evidence type="ECO:0000313" key="15">
    <source>
        <dbReference type="EMBL" id="RSK44329.1"/>
    </source>
</evidence>
<dbReference type="InterPro" id="IPR011096">
    <property type="entry name" value="FTP_domain"/>
</dbReference>
<keyword evidence="6" id="KW-0479">Metal-binding</keyword>
<dbReference type="SUPFAM" id="SSF52025">
    <property type="entry name" value="PA domain"/>
    <property type="match status" value="1"/>
</dbReference>
<dbReference type="OrthoDB" id="5377264at2"/>
<evidence type="ECO:0000256" key="11">
    <source>
        <dbReference type="ARBA" id="ARBA00023145"/>
    </source>
</evidence>
<evidence type="ECO:0000256" key="7">
    <source>
        <dbReference type="ARBA" id="ARBA00022729"/>
    </source>
</evidence>
<dbReference type="Pfam" id="PF02128">
    <property type="entry name" value="Peptidase_M36"/>
    <property type="match status" value="1"/>
</dbReference>
<dbReference type="Pfam" id="PF20773">
    <property type="entry name" value="InhA-like_MAM"/>
    <property type="match status" value="1"/>
</dbReference>
<dbReference type="Gene3D" id="3.50.30.30">
    <property type="match status" value="1"/>
</dbReference>
<keyword evidence="9" id="KW-0862">Zinc</keyword>
<dbReference type="GO" id="GO:0005615">
    <property type="term" value="C:extracellular space"/>
    <property type="evidence" value="ECO:0007669"/>
    <property type="project" value="InterPro"/>
</dbReference>
<feature type="domain" description="FTP" evidence="14">
    <location>
        <begin position="52"/>
        <end position="102"/>
    </location>
</feature>
<dbReference type="CDD" id="cd09596">
    <property type="entry name" value="M36"/>
    <property type="match status" value="1"/>
</dbReference>